<dbReference type="Proteomes" id="UP001595604">
    <property type="component" value="Unassembled WGS sequence"/>
</dbReference>
<evidence type="ECO:0000313" key="3">
    <source>
        <dbReference type="EMBL" id="MFC3174574.1"/>
    </source>
</evidence>
<dbReference type="EMBL" id="JBHRTQ010000007">
    <property type="protein sequence ID" value="MFC3174574.1"/>
    <property type="molecule type" value="Genomic_DNA"/>
</dbReference>
<keyword evidence="4" id="KW-1185">Reference proteome</keyword>
<feature type="domain" description="CHAT" evidence="2">
    <location>
        <begin position="693"/>
        <end position="1035"/>
    </location>
</feature>
<evidence type="ECO:0000256" key="1">
    <source>
        <dbReference type="SAM" id="SignalP"/>
    </source>
</evidence>
<organism evidence="3 4">
    <name type="scientific">Novosphingobium bradum</name>
    <dbReference type="NCBI Taxonomy" id="1737444"/>
    <lineage>
        <taxon>Bacteria</taxon>
        <taxon>Pseudomonadati</taxon>
        <taxon>Pseudomonadota</taxon>
        <taxon>Alphaproteobacteria</taxon>
        <taxon>Sphingomonadales</taxon>
        <taxon>Sphingomonadaceae</taxon>
        <taxon>Novosphingobium</taxon>
    </lineage>
</organism>
<name>A0ABV7IPJ8_9SPHN</name>
<protein>
    <submittedName>
        <fullName evidence="3">CHAT domain-containing protein</fullName>
    </submittedName>
</protein>
<comment type="caution">
    <text evidence="3">The sequence shown here is derived from an EMBL/GenBank/DDBJ whole genome shotgun (WGS) entry which is preliminary data.</text>
</comment>
<dbReference type="InterPro" id="IPR011990">
    <property type="entry name" value="TPR-like_helical_dom_sf"/>
</dbReference>
<reference evidence="4" key="1">
    <citation type="journal article" date="2019" name="Int. J. Syst. Evol. Microbiol.">
        <title>The Global Catalogue of Microorganisms (GCM) 10K type strain sequencing project: providing services to taxonomists for standard genome sequencing and annotation.</title>
        <authorList>
            <consortium name="The Broad Institute Genomics Platform"/>
            <consortium name="The Broad Institute Genome Sequencing Center for Infectious Disease"/>
            <person name="Wu L."/>
            <person name="Ma J."/>
        </authorList>
    </citation>
    <scope>NUCLEOTIDE SEQUENCE [LARGE SCALE GENOMIC DNA]</scope>
    <source>
        <strain evidence="4">KCTC 42984</strain>
    </source>
</reference>
<evidence type="ECO:0000259" key="2">
    <source>
        <dbReference type="Pfam" id="PF12770"/>
    </source>
</evidence>
<sequence length="1048" mass="109369">MSLRAGIALAASVALGALAAGPARARSLADHQAPERFVLGTNGTSDVCVATRQWTQGSGPILRAEAQPFAITCNGLAAAEAQAYVSPAGAPSPGTDLCGGMVTVTLAGIGPAEARRCFDQRLGKLAIDLRFTVKGHTFHGAAVEPSLGVLAAALRVIVRGDRPPAPGVAPASGIDLAAIPAAPQGLVVTQGGNVTPEAALSEGLAAMQSGRMLDASRILNDALRAFAGSEAGTRIDLRLAAGLADSNLSQFELADQHFAVAGDLLRANPGIASGAQREKQLLTYRGLHLINQRQWTEAIAVLTSGAASDETGTTLGPEMVNRLNEEAAVGQDALQSSLSDATLLSRNLVEAQRDWALSVAYLGLGRVAEADRALDAAAGAARVSIQRIAPERIVWMRAAIERQKGRVLSRQGRIDPALVHLDCAIAALRGRVPAAGACVFGSGRPVPDTYQNAALLVETQLERASIAARSAGHSPASVLRDYDAALASLANLTGAGYVSLASLERYFALLTRAPASAERDEDFFRAMQMTGEPAIAREYAQLQKVVSASPEVGDLLRQRSLLERQLIRLRTAITDAEGGDAAMRDRLAQDRQAADGALAEVNAKLLATNGIGALQDTPATVASIRAALGPGEAYLKLVALDQAMFGIVIGKEQTAIYQVGRSLAEVERLAERVLASARAGEGVIRPFDVQGAADLYAMIAGPAAGNLVAASRVIYNPAGALRRLPLAILVDDRASAAAYGRQRLKGDYSQVAFVARRAETAVALSPRAFLRSRLDLGPSNAPLPFLGLGENAEAEPAPSAALAARRMPFDCSVTYGEWAQRIAGARPVSAHEIGVAARALGLADAPEIVRADFTDVNLVSGPASTRLDQYQILHFATHGLPETEVPMDQCVMRLPPALVTTLAAPEADGTVASDGFLSFDEVARLRLNANLVVLSACDTAASASARTALRAGVEGSSQALDGLVRSFIAARARAVMATFWAVPAIPQSDDLMAAFYSAGRTGSIAYALKTAQGVLEAQPRFSHPYFWGAYFVVGDGAKSMLSPRVAAR</sequence>
<feature type="signal peptide" evidence="1">
    <location>
        <begin position="1"/>
        <end position="19"/>
    </location>
</feature>
<dbReference type="SUPFAM" id="SSF48452">
    <property type="entry name" value="TPR-like"/>
    <property type="match status" value="1"/>
</dbReference>
<evidence type="ECO:0000313" key="4">
    <source>
        <dbReference type="Proteomes" id="UP001595604"/>
    </source>
</evidence>
<accession>A0ABV7IPJ8</accession>
<gene>
    <name evidence="3" type="ORF">ACFOD9_09940</name>
</gene>
<dbReference type="InterPro" id="IPR024983">
    <property type="entry name" value="CHAT_dom"/>
</dbReference>
<feature type="chain" id="PRO_5046359026" evidence="1">
    <location>
        <begin position="20"/>
        <end position="1048"/>
    </location>
</feature>
<dbReference type="RefSeq" id="WP_379509922.1">
    <property type="nucleotide sequence ID" value="NZ_JBHRTQ010000007.1"/>
</dbReference>
<dbReference type="Pfam" id="PF12770">
    <property type="entry name" value="CHAT"/>
    <property type="match status" value="1"/>
</dbReference>
<proteinExistence type="predicted"/>
<keyword evidence="1" id="KW-0732">Signal</keyword>